<dbReference type="SUPFAM" id="SSF53756">
    <property type="entry name" value="UDP-Glycosyltransferase/glycogen phosphorylase"/>
    <property type="match status" value="1"/>
</dbReference>
<dbReference type="Pfam" id="PF13439">
    <property type="entry name" value="Glyco_transf_4"/>
    <property type="match status" value="1"/>
</dbReference>
<organism evidence="4 6">
    <name type="scientific">Arcobacter ellisii</name>
    <dbReference type="NCBI Taxonomy" id="913109"/>
    <lineage>
        <taxon>Bacteria</taxon>
        <taxon>Pseudomonadati</taxon>
        <taxon>Campylobacterota</taxon>
        <taxon>Epsilonproteobacteria</taxon>
        <taxon>Campylobacterales</taxon>
        <taxon>Arcobacteraceae</taxon>
        <taxon>Arcobacter</taxon>
    </lineage>
</organism>
<dbReference type="RefSeq" id="WP_118917999.1">
    <property type="nucleotide sequence ID" value="NZ_CP032097.1"/>
</dbReference>
<evidence type="ECO:0000259" key="1">
    <source>
        <dbReference type="Pfam" id="PF00534"/>
    </source>
</evidence>
<keyword evidence="4" id="KW-0808">Transferase</keyword>
<dbReference type="AlphaFoldDB" id="A0A347UAF9"/>
<feature type="domain" description="Glycosyl transferase family 1" evidence="1">
    <location>
        <begin position="175"/>
        <end position="328"/>
    </location>
</feature>
<dbReference type="OrthoDB" id="5147801at2"/>
<protein>
    <submittedName>
        <fullName evidence="4">Glycosyl transferase</fullName>
    </submittedName>
    <submittedName>
        <fullName evidence="3">Glycosyltransferase, family 1</fullName>
    </submittedName>
</protein>
<dbReference type="Proteomes" id="UP000290588">
    <property type="component" value="Unassembled WGS sequence"/>
</dbReference>
<dbReference type="Pfam" id="PF00534">
    <property type="entry name" value="Glycos_transf_1"/>
    <property type="match status" value="1"/>
</dbReference>
<name>A0A347UAF9_9BACT</name>
<proteinExistence type="predicted"/>
<gene>
    <name evidence="3" type="ORF">AELL_2205</name>
    <name evidence="4" type="ORF">CP962_10020</name>
</gene>
<dbReference type="CDD" id="cd03801">
    <property type="entry name" value="GT4_PimA-like"/>
    <property type="match status" value="1"/>
</dbReference>
<dbReference type="EMBL" id="NXIG01000010">
    <property type="protein sequence ID" value="RXI29697.1"/>
    <property type="molecule type" value="Genomic_DNA"/>
</dbReference>
<dbReference type="Gene3D" id="3.40.50.2000">
    <property type="entry name" value="Glycogen Phosphorylase B"/>
    <property type="match status" value="2"/>
</dbReference>
<dbReference type="GO" id="GO:0016757">
    <property type="term" value="F:glycosyltransferase activity"/>
    <property type="evidence" value="ECO:0007669"/>
    <property type="project" value="InterPro"/>
</dbReference>
<dbReference type="PANTHER" id="PTHR12526:SF627">
    <property type="entry name" value="D-RHAMNOSYLTRANSFERASE WBPZ"/>
    <property type="match status" value="1"/>
</dbReference>
<keyword evidence="5" id="KW-1185">Reference proteome</keyword>
<dbReference type="InterPro" id="IPR028098">
    <property type="entry name" value="Glyco_trans_4-like_N"/>
</dbReference>
<feature type="domain" description="Glycosyltransferase subfamily 4-like N-terminal" evidence="2">
    <location>
        <begin position="13"/>
        <end position="162"/>
    </location>
</feature>
<evidence type="ECO:0000313" key="3">
    <source>
        <dbReference type="EMBL" id="AXX95837.1"/>
    </source>
</evidence>
<sequence>MRVVQLLPELNEGGVERGVVELNREFVKKGIDSFVISAGGKLEKQINLDGGTFIKFDVCSKNIFTVISRVNGLKKILKEIKPDIIHVRSRVPAWLVYFANKSLKIKVVSTVHGFNSVGFYSSIMQKADAVICVSNSIKEYIQKHYQTNENKIAVIPRGIDLELFNPKNIDETFIENFKKEFNLEDKFVVSSVGRVTQLKDYETFIKAIMLVKKEIPNIVGLIVGGVRIDKEDYLNSLKNLIKELNLEENIIFTGSQNKIEQIYALSNVVISSSKKPESFGRAVAEAICMNKPVIATNHGGVKDIIIENENGFFFEVGDEKELASEILKSRNLSFDGYNYIASNFSLENMVNKTLKVYSKFI</sequence>
<evidence type="ECO:0000259" key="2">
    <source>
        <dbReference type="Pfam" id="PF13439"/>
    </source>
</evidence>
<dbReference type="EMBL" id="CP032097">
    <property type="protein sequence ID" value="AXX95837.1"/>
    <property type="molecule type" value="Genomic_DNA"/>
</dbReference>
<dbReference type="PANTHER" id="PTHR12526">
    <property type="entry name" value="GLYCOSYLTRANSFERASE"/>
    <property type="match status" value="1"/>
</dbReference>
<dbReference type="InterPro" id="IPR001296">
    <property type="entry name" value="Glyco_trans_1"/>
</dbReference>
<evidence type="ECO:0000313" key="6">
    <source>
        <dbReference type="Proteomes" id="UP000290588"/>
    </source>
</evidence>
<accession>A0A347UAF9</accession>
<reference evidence="3 5" key="2">
    <citation type="submission" date="2018-08" db="EMBL/GenBank/DDBJ databases">
        <title>Complete genome of the Arcobacter ellisii type strain LMG 26155.</title>
        <authorList>
            <person name="Miller W.G."/>
            <person name="Yee E."/>
            <person name="Bono J.L."/>
        </authorList>
    </citation>
    <scope>NUCLEOTIDE SEQUENCE [LARGE SCALE GENOMIC DNA]</scope>
    <source>
        <strain evidence="3 5">LMG 26155</strain>
    </source>
</reference>
<reference evidence="4 6" key="1">
    <citation type="submission" date="2017-09" db="EMBL/GenBank/DDBJ databases">
        <title>Genomics of the genus Arcobacter.</title>
        <authorList>
            <person name="Perez-Cataluna A."/>
            <person name="Figueras M.J."/>
            <person name="Salas-Masso N."/>
        </authorList>
    </citation>
    <scope>NUCLEOTIDE SEQUENCE [LARGE SCALE GENOMIC DNA]</scope>
    <source>
        <strain evidence="4 6">CECT 7837</strain>
    </source>
</reference>
<dbReference type="KEGG" id="aell:AELL_2205"/>
<evidence type="ECO:0000313" key="4">
    <source>
        <dbReference type="EMBL" id="RXI29697.1"/>
    </source>
</evidence>
<dbReference type="Proteomes" id="UP000262582">
    <property type="component" value="Chromosome"/>
</dbReference>
<evidence type="ECO:0000313" key="5">
    <source>
        <dbReference type="Proteomes" id="UP000262582"/>
    </source>
</evidence>